<protein>
    <recommendedName>
        <fullName evidence="3">Methyl-accepting transducer domain-containing protein</fullName>
    </recommendedName>
</protein>
<dbReference type="GO" id="GO:0007165">
    <property type="term" value="P:signal transduction"/>
    <property type="evidence" value="ECO:0007669"/>
    <property type="project" value="UniProtKB-KW"/>
</dbReference>
<dbReference type="Gene3D" id="1.10.287.950">
    <property type="entry name" value="Methyl-accepting chemotaxis protein"/>
    <property type="match status" value="1"/>
</dbReference>
<evidence type="ECO:0000259" key="3">
    <source>
        <dbReference type="PROSITE" id="PS50111"/>
    </source>
</evidence>
<feature type="domain" description="Methyl-accepting transducer" evidence="3">
    <location>
        <begin position="1"/>
        <end position="98"/>
    </location>
</feature>
<dbReference type="PANTHER" id="PTHR32089">
    <property type="entry name" value="METHYL-ACCEPTING CHEMOTAXIS PROTEIN MCPB"/>
    <property type="match status" value="1"/>
</dbReference>
<dbReference type="GO" id="GO:0016020">
    <property type="term" value="C:membrane"/>
    <property type="evidence" value="ECO:0007669"/>
    <property type="project" value="InterPro"/>
</dbReference>
<dbReference type="EMBL" id="CP019980">
    <property type="protein sequence ID" value="AVK97535.1"/>
    <property type="molecule type" value="Genomic_DNA"/>
</dbReference>
<dbReference type="SUPFAM" id="SSF58104">
    <property type="entry name" value="Methyl-accepting chemotaxis protein (MCP) signaling domain"/>
    <property type="match status" value="1"/>
</dbReference>
<evidence type="ECO:0000313" key="4">
    <source>
        <dbReference type="EMBL" id="AVK97535.1"/>
    </source>
</evidence>
<accession>A0A2S0K2C5</accession>
<evidence type="ECO:0000313" key="5">
    <source>
        <dbReference type="Proteomes" id="UP000238825"/>
    </source>
</evidence>
<evidence type="ECO:0000256" key="2">
    <source>
        <dbReference type="PROSITE-ProRule" id="PRU00284"/>
    </source>
</evidence>
<reference evidence="4 5" key="1">
    <citation type="submission" date="2017-03" db="EMBL/GenBank/DDBJ databases">
        <title>The whole genome sequencing and assembly of Lysinibacillus sphaericus DSM 28T strain.</title>
        <authorList>
            <person name="Lee Y.-J."/>
            <person name="Yi H."/>
            <person name="Bahn Y.-S."/>
            <person name="Kim J.F."/>
            <person name="Lee D.-W."/>
        </authorList>
    </citation>
    <scope>NUCLEOTIDE SEQUENCE [LARGE SCALE GENOMIC DNA]</scope>
    <source>
        <strain evidence="4 5">DSM 28</strain>
    </source>
</reference>
<evidence type="ECO:0000256" key="1">
    <source>
        <dbReference type="ARBA" id="ARBA00023224"/>
    </source>
</evidence>
<dbReference type="Pfam" id="PF00015">
    <property type="entry name" value="MCPsignal"/>
    <property type="match status" value="1"/>
</dbReference>
<organism evidence="4 5">
    <name type="scientific">Lysinibacillus sphaericus</name>
    <name type="common">Bacillus sphaericus</name>
    <dbReference type="NCBI Taxonomy" id="1421"/>
    <lineage>
        <taxon>Bacteria</taxon>
        <taxon>Bacillati</taxon>
        <taxon>Bacillota</taxon>
        <taxon>Bacilli</taxon>
        <taxon>Bacillales</taxon>
        <taxon>Bacillaceae</taxon>
        <taxon>Lysinibacillus</taxon>
    </lineage>
</organism>
<gene>
    <name evidence="4" type="ORF">LS41612_15270</name>
</gene>
<dbReference type="PROSITE" id="PS50111">
    <property type="entry name" value="CHEMOTAXIS_TRANSDUC_2"/>
    <property type="match status" value="1"/>
</dbReference>
<dbReference type="Proteomes" id="UP000238825">
    <property type="component" value="Chromosome"/>
</dbReference>
<sequence>MVAEEVRILAEQIASSVDEITKIVQTFQQDFQNVNTSLATGFMKVQEGSAQLQQTTETFKSINEAMQQVANHVVRMMQNVQGMAEEGQEFNASIQEITAITKEASAGVQGTEQLATLSTELDALVKQYKL</sequence>
<dbReference type="InterPro" id="IPR004089">
    <property type="entry name" value="MCPsignal_dom"/>
</dbReference>
<name>A0A2S0K2C5_LYSSH</name>
<keyword evidence="1 2" id="KW-0807">Transducer</keyword>
<dbReference type="PANTHER" id="PTHR32089:SF114">
    <property type="entry name" value="METHYL-ACCEPTING CHEMOTAXIS PROTEIN MCPB"/>
    <property type="match status" value="1"/>
</dbReference>
<dbReference type="AlphaFoldDB" id="A0A2S0K2C5"/>
<proteinExistence type="predicted"/>